<dbReference type="PANTHER" id="PTHR10622">
    <property type="entry name" value="HET DOMAIN-CONTAINING PROTEIN"/>
    <property type="match status" value="1"/>
</dbReference>
<evidence type="ECO:0000259" key="1">
    <source>
        <dbReference type="Pfam" id="PF06985"/>
    </source>
</evidence>
<proteinExistence type="predicted"/>
<gene>
    <name evidence="3" type="ORF">BU26DRAFT_530981</name>
</gene>
<evidence type="ECO:0000313" key="4">
    <source>
        <dbReference type="Proteomes" id="UP000800094"/>
    </source>
</evidence>
<dbReference type="Pfam" id="PF06985">
    <property type="entry name" value="HET"/>
    <property type="match status" value="1"/>
</dbReference>
<dbReference type="Proteomes" id="UP000800094">
    <property type="component" value="Unassembled WGS sequence"/>
</dbReference>
<dbReference type="RefSeq" id="XP_033683971.1">
    <property type="nucleotide sequence ID" value="XM_033830992.1"/>
</dbReference>
<protein>
    <submittedName>
        <fullName evidence="3">HET-domain-containing protein</fullName>
    </submittedName>
</protein>
<dbReference type="PANTHER" id="PTHR10622:SF10">
    <property type="entry name" value="HET DOMAIN-CONTAINING PROTEIN"/>
    <property type="match status" value="1"/>
</dbReference>
<dbReference type="InterPro" id="IPR010730">
    <property type="entry name" value="HET"/>
</dbReference>
<evidence type="ECO:0000313" key="3">
    <source>
        <dbReference type="EMBL" id="KAF2248967.1"/>
    </source>
</evidence>
<dbReference type="InterPro" id="IPR058525">
    <property type="entry name" value="DUF8212"/>
</dbReference>
<dbReference type="GeneID" id="54584322"/>
<dbReference type="EMBL" id="ML987195">
    <property type="protein sequence ID" value="KAF2248967.1"/>
    <property type="molecule type" value="Genomic_DNA"/>
</dbReference>
<organism evidence="3 4">
    <name type="scientific">Trematosphaeria pertusa</name>
    <dbReference type="NCBI Taxonomy" id="390896"/>
    <lineage>
        <taxon>Eukaryota</taxon>
        <taxon>Fungi</taxon>
        <taxon>Dikarya</taxon>
        <taxon>Ascomycota</taxon>
        <taxon>Pezizomycotina</taxon>
        <taxon>Dothideomycetes</taxon>
        <taxon>Pleosporomycetidae</taxon>
        <taxon>Pleosporales</taxon>
        <taxon>Massarineae</taxon>
        <taxon>Trematosphaeriaceae</taxon>
        <taxon>Trematosphaeria</taxon>
    </lineage>
</organism>
<accession>A0A6A6IFJ9</accession>
<feature type="domain" description="Heterokaryon incompatibility" evidence="1">
    <location>
        <begin position="21"/>
        <end position="112"/>
    </location>
</feature>
<sequence>MRLIDTSTLTLKEFPTSNQRYAILSHTWGADGEEVSYQDMTAHVVSEATKKKPGWRKIEKTCELARTHHGLQLAWIDTCCIDKRSSAELSEAINSMFRWYQEAETCFAFLSDVTWDPLNSLHQSRWFTRGWTLQELIAPKNVAFFNSDWTLFGTKASLTSELAFKTGIPRGILLHEITLDDVPVAARMSWASMRETTREEDLAYCLLGLFDIHMPMLYGEGRKAFLRLQEEIMRRTADMSIFLWTDPDSSRTYSGLLAETPAHFRYMQTVRIAEAETQRRTDFRP</sequence>
<keyword evidence="4" id="KW-1185">Reference proteome</keyword>
<dbReference type="AlphaFoldDB" id="A0A6A6IFJ9"/>
<dbReference type="OrthoDB" id="20872at2759"/>
<feature type="domain" description="DUF8212" evidence="2">
    <location>
        <begin position="223"/>
        <end position="251"/>
    </location>
</feature>
<name>A0A6A6IFJ9_9PLEO</name>
<evidence type="ECO:0000259" key="2">
    <source>
        <dbReference type="Pfam" id="PF26640"/>
    </source>
</evidence>
<reference evidence="3" key="1">
    <citation type="journal article" date="2020" name="Stud. Mycol.">
        <title>101 Dothideomycetes genomes: a test case for predicting lifestyles and emergence of pathogens.</title>
        <authorList>
            <person name="Haridas S."/>
            <person name="Albert R."/>
            <person name="Binder M."/>
            <person name="Bloem J."/>
            <person name="Labutti K."/>
            <person name="Salamov A."/>
            <person name="Andreopoulos B."/>
            <person name="Baker S."/>
            <person name="Barry K."/>
            <person name="Bills G."/>
            <person name="Bluhm B."/>
            <person name="Cannon C."/>
            <person name="Castanera R."/>
            <person name="Culley D."/>
            <person name="Daum C."/>
            <person name="Ezra D."/>
            <person name="Gonzalez J."/>
            <person name="Henrissat B."/>
            <person name="Kuo A."/>
            <person name="Liang C."/>
            <person name="Lipzen A."/>
            <person name="Lutzoni F."/>
            <person name="Magnuson J."/>
            <person name="Mondo S."/>
            <person name="Nolan M."/>
            <person name="Ohm R."/>
            <person name="Pangilinan J."/>
            <person name="Park H.-J."/>
            <person name="Ramirez L."/>
            <person name="Alfaro M."/>
            <person name="Sun H."/>
            <person name="Tritt A."/>
            <person name="Yoshinaga Y."/>
            <person name="Zwiers L.-H."/>
            <person name="Turgeon B."/>
            <person name="Goodwin S."/>
            <person name="Spatafora J."/>
            <person name="Crous P."/>
            <person name="Grigoriev I."/>
        </authorList>
    </citation>
    <scope>NUCLEOTIDE SEQUENCE</scope>
    <source>
        <strain evidence="3">CBS 122368</strain>
    </source>
</reference>
<dbReference type="Pfam" id="PF26640">
    <property type="entry name" value="DUF8212"/>
    <property type="match status" value="1"/>
</dbReference>